<name>A0ABT5KP13_9BURK</name>
<evidence type="ECO:0000313" key="2">
    <source>
        <dbReference type="Proteomes" id="UP001221189"/>
    </source>
</evidence>
<dbReference type="RefSeq" id="WP_273602555.1">
    <property type="nucleotide sequence ID" value="NZ_JAQQXT010000030.1"/>
</dbReference>
<reference evidence="1 2" key="1">
    <citation type="submission" date="2022-10" db="EMBL/GenBank/DDBJ databases">
        <title>Paucibacter sp. hw1 Genome sequencing.</title>
        <authorList>
            <person name="Park S."/>
        </authorList>
    </citation>
    <scope>NUCLEOTIDE SEQUENCE [LARGE SCALE GENOMIC DNA]</scope>
    <source>
        <strain evidence="2">hw1</strain>
    </source>
</reference>
<evidence type="ECO:0000313" key="1">
    <source>
        <dbReference type="EMBL" id="MDC8774571.1"/>
    </source>
</evidence>
<comment type="caution">
    <text evidence="1">The sequence shown here is derived from an EMBL/GenBank/DDBJ whole genome shotgun (WGS) entry which is preliminary data.</text>
</comment>
<dbReference type="EMBL" id="JAQQXT010000030">
    <property type="protein sequence ID" value="MDC8774571.1"/>
    <property type="molecule type" value="Genomic_DNA"/>
</dbReference>
<dbReference type="Proteomes" id="UP001221189">
    <property type="component" value="Unassembled WGS sequence"/>
</dbReference>
<organism evidence="1 2">
    <name type="scientific">Roseateles albus</name>
    <dbReference type="NCBI Taxonomy" id="2987525"/>
    <lineage>
        <taxon>Bacteria</taxon>
        <taxon>Pseudomonadati</taxon>
        <taxon>Pseudomonadota</taxon>
        <taxon>Betaproteobacteria</taxon>
        <taxon>Burkholderiales</taxon>
        <taxon>Sphaerotilaceae</taxon>
        <taxon>Roseateles</taxon>
    </lineage>
</organism>
<gene>
    <name evidence="1" type="ORF">PRZ03_23655</name>
</gene>
<sequence length="107" mass="11886">MDNRAEALQYLASLGGQLAPADGFFAERAISPRTEIEQMFIEARAVLAEIEARNDRGNCTSAERFDHSAIKNLCRSIQERLDMAAEFGEVLGKRLANTRDRLAKASE</sequence>
<protein>
    <submittedName>
        <fullName evidence="1">Uncharacterized protein</fullName>
    </submittedName>
</protein>
<keyword evidence="2" id="KW-1185">Reference proteome</keyword>
<proteinExistence type="predicted"/>
<accession>A0ABT5KP13</accession>